<feature type="transmembrane region" description="Helical" evidence="6">
    <location>
        <begin position="207"/>
        <end position="229"/>
    </location>
</feature>
<gene>
    <name evidence="8" type="ORF">PsB1_0458</name>
</gene>
<evidence type="ECO:0000256" key="5">
    <source>
        <dbReference type="ARBA" id="ARBA00023136"/>
    </source>
</evidence>
<evidence type="ECO:0000256" key="2">
    <source>
        <dbReference type="ARBA" id="ARBA00007362"/>
    </source>
</evidence>
<feature type="transmembrane region" description="Helical" evidence="6">
    <location>
        <begin position="146"/>
        <end position="168"/>
    </location>
</feature>
<feature type="transmembrane region" description="Helical" evidence="6">
    <location>
        <begin position="56"/>
        <end position="77"/>
    </location>
</feature>
<evidence type="ECO:0000256" key="1">
    <source>
        <dbReference type="ARBA" id="ARBA00004141"/>
    </source>
</evidence>
<name>A0ABQ4PTI4_9PROT</name>
<accession>A0ABQ4PTI4</accession>
<dbReference type="SUPFAM" id="SSF103481">
    <property type="entry name" value="Multidrug resistance efflux transporter EmrE"/>
    <property type="match status" value="2"/>
</dbReference>
<dbReference type="PANTHER" id="PTHR32322:SF2">
    <property type="entry name" value="EAMA DOMAIN-CONTAINING PROTEIN"/>
    <property type="match status" value="1"/>
</dbReference>
<comment type="similarity">
    <text evidence="2">Belongs to the EamA transporter family.</text>
</comment>
<feature type="transmembrane region" description="Helical" evidence="6">
    <location>
        <begin position="296"/>
        <end position="312"/>
    </location>
</feature>
<dbReference type="PANTHER" id="PTHR32322">
    <property type="entry name" value="INNER MEMBRANE TRANSPORTER"/>
    <property type="match status" value="1"/>
</dbReference>
<dbReference type="EMBL" id="BPFZ01000002">
    <property type="protein sequence ID" value="GIU66304.1"/>
    <property type="molecule type" value="Genomic_DNA"/>
</dbReference>
<evidence type="ECO:0000256" key="4">
    <source>
        <dbReference type="ARBA" id="ARBA00022989"/>
    </source>
</evidence>
<dbReference type="Proteomes" id="UP001161064">
    <property type="component" value="Unassembled WGS sequence"/>
</dbReference>
<keyword evidence="5 6" id="KW-0472">Membrane</keyword>
<dbReference type="InterPro" id="IPR000620">
    <property type="entry name" value="EamA_dom"/>
</dbReference>
<sequence length="318" mass="33244">MGLARPSGAWHVHGVNEYINPVRPGLIDWCLLAVLVILWGSAYAGTHIGVGALPPAVLVACRLWIGASVLGIGCFWVRATLPSISDKKTWGRLALIGGTGTLLPFLLISTAQKTVPSALAAIYIAAAPLTVALLCHFLVKSERLNWARALGVALGFGGVCLLFAPALMDHGIGATPLIPQVLLLIAAVLYGATSVMMRLVSPNLHPVAMSFGFVLIAAILSLPFAVAAWPSQGVQVQPYQMGAILALGALSTGLANLLYVLSIRRVGAVFMSNVGNLAPFWSIGIGAIAFGEVLPPTTFAALAILLFGVYLVQRVKKA</sequence>
<evidence type="ECO:0000256" key="3">
    <source>
        <dbReference type="ARBA" id="ARBA00022692"/>
    </source>
</evidence>
<proteinExistence type="inferred from homology"/>
<comment type="caution">
    <text evidence="8">The sequence shown here is derived from an EMBL/GenBank/DDBJ whole genome shotgun (WGS) entry which is preliminary data.</text>
</comment>
<dbReference type="InterPro" id="IPR050638">
    <property type="entry name" value="AA-Vitamin_Transporters"/>
</dbReference>
<comment type="subcellular location">
    <subcellularLocation>
        <location evidence="1">Membrane</location>
        <topology evidence="1">Multi-pass membrane protein</topology>
    </subcellularLocation>
</comment>
<keyword evidence="9" id="KW-1185">Reference proteome</keyword>
<keyword evidence="4 6" id="KW-1133">Transmembrane helix</keyword>
<feature type="transmembrane region" description="Helical" evidence="6">
    <location>
        <begin position="180"/>
        <end position="200"/>
    </location>
</feature>
<feature type="transmembrane region" description="Helical" evidence="6">
    <location>
        <begin position="120"/>
        <end position="139"/>
    </location>
</feature>
<protein>
    <submittedName>
        <fullName evidence="8">Hypothetical conserved integral membrane protein</fullName>
    </submittedName>
</protein>
<reference evidence="8" key="1">
    <citation type="submission" date="2021-05" db="EMBL/GenBank/DDBJ databases">
        <authorList>
            <person name="Tanabe Y."/>
        </authorList>
    </citation>
    <scope>NUCLEOTIDE SEQUENCE</scope>
    <source>
        <strain evidence="8">BOTRYCO-1</strain>
    </source>
</reference>
<reference evidence="8" key="2">
    <citation type="journal article" date="2023" name="ISME Commun">
        <title>Characterization of a bloom-associated alphaproteobacterial lineage, 'Candidatus Phycosocius': insights into freshwater algal-bacterial interactions.</title>
        <authorList>
            <person name="Tanabe Y."/>
            <person name="Yamaguchi H."/>
            <person name="Yoshida M."/>
            <person name="Kai A."/>
            <person name="Okazaki Y."/>
        </authorList>
    </citation>
    <scope>NUCLEOTIDE SEQUENCE</scope>
    <source>
        <strain evidence="8">BOTRYCO-1</strain>
    </source>
</reference>
<evidence type="ECO:0000256" key="6">
    <source>
        <dbReference type="SAM" id="Phobius"/>
    </source>
</evidence>
<evidence type="ECO:0000259" key="7">
    <source>
        <dbReference type="Pfam" id="PF00892"/>
    </source>
</evidence>
<feature type="transmembrane region" description="Helical" evidence="6">
    <location>
        <begin position="241"/>
        <end position="261"/>
    </location>
</feature>
<organism evidence="8 9">
    <name type="scientific">Candidatus Phycosocius spiralis</name>
    <dbReference type="NCBI Taxonomy" id="2815099"/>
    <lineage>
        <taxon>Bacteria</taxon>
        <taxon>Pseudomonadati</taxon>
        <taxon>Pseudomonadota</taxon>
        <taxon>Alphaproteobacteria</taxon>
        <taxon>Caulobacterales</taxon>
        <taxon>Caulobacterales incertae sedis</taxon>
        <taxon>Candidatus Phycosocius</taxon>
    </lineage>
</organism>
<feature type="domain" description="EamA" evidence="7">
    <location>
        <begin position="181"/>
        <end position="312"/>
    </location>
</feature>
<feature type="transmembrane region" description="Helical" evidence="6">
    <location>
        <begin position="26"/>
        <end position="44"/>
    </location>
</feature>
<dbReference type="InterPro" id="IPR037185">
    <property type="entry name" value="EmrE-like"/>
</dbReference>
<feature type="transmembrane region" description="Helical" evidence="6">
    <location>
        <begin position="268"/>
        <end position="290"/>
    </location>
</feature>
<feature type="transmembrane region" description="Helical" evidence="6">
    <location>
        <begin position="89"/>
        <end position="108"/>
    </location>
</feature>
<evidence type="ECO:0000313" key="8">
    <source>
        <dbReference type="EMBL" id="GIU66304.1"/>
    </source>
</evidence>
<keyword evidence="3 6" id="KW-0812">Transmembrane</keyword>
<evidence type="ECO:0000313" key="9">
    <source>
        <dbReference type="Proteomes" id="UP001161064"/>
    </source>
</evidence>
<dbReference type="Pfam" id="PF00892">
    <property type="entry name" value="EamA"/>
    <property type="match status" value="2"/>
</dbReference>
<feature type="domain" description="EamA" evidence="7">
    <location>
        <begin position="30"/>
        <end position="163"/>
    </location>
</feature>